<comment type="caution">
    <text evidence="3">The sequence shown here is derived from an EMBL/GenBank/DDBJ whole genome shotgun (WGS) entry which is preliminary data.</text>
</comment>
<dbReference type="SUPFAM" id="SSF53300">
    <property type="entry name" value="vWA-like"/>
    <property type="match status" value="1"/>
</dbReference>
<dbReference type="Pfam" id="PF00092">
    <property type="entry name" value="VWA"/>
    <property type="match status" value="1"/>
</dbReference>
<feature type="compositionally biased region" description="Low complexity" evidence="1">
    <location>
        <begin position="1"/>
        <end position="16"/>
    </location>
</feature>
<dbReference type="InterPro" id="IPR032838">
    <property type="entry name" value="Vwaint_dom"/>
</dbReference>
<sequence>MPDVDLPLTSSTTLPYTPLPPSDPPSSGSSSALATSSSTSTVDRRVTLEPPLQPGTETRGEWRRHVSVTGDGQQGTPRWVVEVAGASTDERPRRMRLGRWRTDAGEGGVRMGGGGGQVWQGREGGRLRGLALLHFHATEEGNLNRVPVVDGYCTSRRFHATSSPYNYAPKQREACRGGIGLWQAAFTSECAHTFHLRCVSGSAACPPRAGHGPRTGAVERPLDDQDNTNQEAASNNGVLVLKTHCEHPAVARDTALDNFAVLVHIKAPATATAAERTESERAPLDLVTVLDVSGSMEGPKLTLLKQAMGFVIDHLGSGDRLSIVTFSSRARRIIRLSRMTDGGKALAKAAVESIFARGFTNIGDGLRVAAEVLDGRRHKNAVASVILLSDGHDNHTLGSLFSGKSYDDLVPLTLRRSNDNRCPPVHTFGFGTDHDVAAMHAIAENHAVVQDSFAQCFGGLLSVAVQEAHVAVECLHPGSGRYDSHVDADGRAASVDAGELYADEERRFLLFLDVPVAAGEDATPLIKVRVTYKDAVTGRSVDVTCEDAMVQRPVVVADTEPCVEVARELFRVEAAEDIAAAKAAADRGEHTKAAQILDRRREASAANAGLAGDERCAELVAELRELSARVADRREYEHTGRACMLAGMSSHAQQRAATVHLFQSAAAAPSAFGSMTSASSPGQVRDHRSGVSANTRCHFPIARPCNHRPVSRAAPSFGNMFATPTMQSMVASSRKAREQQQTEQGGSLFGLK</sequence>
<organism evidence="3 4">
    <name type="scientific">Digitaria exilis</name>
    <dbReference type="NCBI Taxonomy" id="1010633"/>
    <lineage>
        <taxon>Eukaryota</taxon>
        <taxon>Viridiplantae</taxon>
        <taxon>Streptophyta</taxon>
        <taxon>Embryophyta</taxon>
        <taxon>Tracheophyta</taxon>
        <taxon>Spermatophyta</taxon>
        <taxon>Magnoliopsida</taxon>
        <taxon>Liliopsida</taxon>
        <taxon>Poales</taxon>
        <taxon>Poaceae</taxon>
        <taxon>PACMAD clade</taxon>
        <taxon>Panicoideae</taxon>
        <taxon>Panicodae</taxon>
        <taxon>Paniceae</taxon>
        <taxon>Anthephorinae</taxon>
        <taxon>Digitaria</taxon>
    </lineage>
</organism>
<dbReference type="PROSITE" id="PS50234">
    <property type="entry name" value="VWFA"/>
    <property type="match status" value="1"/>
</dbReference>
<dbReference type="SMART" id="SM00327">
    <property type="entry name" value="VWA"/>
    <property type="match status" value="1"/>
</dbReference>
<evidence type="ECO:0000313" key="4">
    <source>
        <dbReference type="Proteomes" id="UP000636709"/>
    </source>
</evidence>
<dbReference type="PANTHER" id="PTHR10579">
    <property type="entry name" value="CALCIUM-ACTIVATED CHLORIDE CHANNEL REGULATOR"/>
    <property type="match status" value="1"/>
</dbReference>
<dbReference type="InterPro" id="IPR051266">
    <property type="entry name" value="CLCR"/>
</dbReference>
<reference evidence="3" key="1">
    <citation type="submission" date="2020-07" db="EMBL/GenBank/DDBJ databases">
        <title>Genome sequence and genetic diversity analysis of an under-domesticated orphan crop, white fonio (Digitaria exilis).</title>
        <authorList>
            <person name="Bennetzen J.L."/>
            <person name="Chen S."/>
            <person name="Ma X."/>
            <person name="Wang X."/>
            <person name="Yssel A.E.J."/>
            <person name="Chaluvadi S.R."/>
            <person name="Johnson M."/>
            <person name="Gangashetty P."/>
            <person name="Hamidou F."/>
            <person name="Sanogo M.D."/>
            <person name="Zwaenepoel A."/>
            <person name="Wallace J."/>
            <person name="Van De Peer Y."/>
            <person name="Van Deynze A."/>
        </authorList>
    </citation>
    <scope>NUCLEOTIDE SEQUENCE</scope>
    <source>
        <tissue evidence="3">Leaves</tissue>
    </source>
</reference>
<gene>
    <name evidence="3" type="ORF">HU200_004716</name>
</gene>
<dbReference type="InterPro" id="IPR036465">
    <property type="entry name" value="vWFA_dom_sf"/>
</dbReference>
<protein>
    <recommendedName>
        <fullName evidence="2">VWFA domain-containing protein</fullName>
    </recommendedName>
</protein>
<evidence type="ECO:0000256" key="1">
    <source>
        <dbReference type="SAM" id="MobiDB-lite"/>
    </source>
</evidence>
<dbReference type="AlphaFoldDB" id="A0A835FUG1"/>
<evidence type="ECO:0000259" key="2">
    <source>
        <dbReference type="PROSITE" id="PS50234"/>
    </source>
</evidence>
<feature type="region of interest" description="Disordered" evidence="1">
    <location>
        <begin position="728"/>
        <end position="752"/>
    </location>
</feature>
<name>A0A835FUG1_9POAL</name>
<feature type="compositionally biased region" description="Low complexity" evidence="1">
    <location>
        <begin position="25"/>
        <end position="41"/>
    </location>
</feature>
<feature type="region of interest" description="Disordered" evidence="1">
    <location>
        <begin position="1"/>
        <end position="75"/>
    </location>
</feature>
<feature type="region of interest" description="Disordered" evidence="1">
    <location>
        <begin position="205"/>
        <end position="230"/>
    </location>
</feature>
<dbReference type="EMBL" id="JACEFO010000325">
    <property type="protein sequence ID" value="KAF8775308.1"/>
    <property type="molecule type" value="Genomic_DNA"/>
</dbReference>
<proteinExistence type="predicted"/>
<accession>A0A835FUG1</accession>
<dbReference type="Proteomes" id="UP000636709">
    <property type="component" value="Unassembled WGS sequence"/>
</dbReference>
<dbReference type="OrthoDB" id="687730at2759"/>
<dbReference type="Gene3D" id="3.40.50.410">
    <property type="entry name" value="von Willebrand factor, type A domain"/>
    <property type="match status" value="1"/>
</dbReference>
<keyword evidence="4" id="KW-1185">Reference proteome</keyword>
<dbReference type="PANTHER" id="PTHR10579:SF135">
    <property type="entry name" value="OS12G0203500 PROTEIN"/>
    <property type="match status" value="1"/>
</dbReference>
<feature type="domain" description="VWFA" evidence="2">
    <location>
        <begin position="285"/>
        <end position="443"/>
    </location>
</feature>
<evidence type="ECO:0000313" key="3">
    <source>
        <dbReference type="EMBL" id="KAF8775308.1"/>
    </source>
</evidence>
<dbReference type="InterPro" id="IPR002035">
    <property type="entry name" value="VWF_A"/>
</dbReference>
<dbReference type="Pfam" id="PF14624">
    <property type="entry name" value="Vwaint"/>
    <property type="match status" value="1"/>
</dbReference>